<dbReference type="AlphaFoldDB" id="A0A159Z1D6"/>
<evidence type="ECO:0000256" key="4">
    <source>
        <dbReference type="PROSITE-ProRule" id="PRU00433"/>
    </source>
</evidence>
<gene>
    <name evidence="6" type="ORF">AKL17_0558</name>
</gene>
<evidence type="ECO:0000256" key="3">
    <source>
        <dbReference type="ARBA" id="ARBA00023004"/>
    </source>
</evidence>
<name>A0A159Z1D6_9RHOB</name>
<evidence type="ECO:0000256" key="2">
    <source>
        <dbReference type="ARBA" id="ARBA00022723"/>
    </source>
</evidence>
<dbReference type="RefSeq" id="WP_084739424.1">
    <property type="nucleotide sequence ID" value="NZ_CP012661.1"/>
</dbReference>
<proteinExistence type="predicted"/>
<dbReference type="EMBL" id="CP012661">
    <property type="protein sequence ID" value="AMY67818.1"/>
    <property type="molecule type" value="Genomic_DNA"/>
</dbReference>
<accession>A0A159Z1D6</accession>
<keyword evidence="2 4" id="KW-0479">Metal-binding</keyword>
<dbReference type="KEGG" id="daa:AKL17_0558"/>
<dbReference type="PIRSF" id="PIRSF028099">
    <property type="entry name" value="DUF1111"/>
    <property type="match status" value="1"/>
</dbReference>
<evidence type="ECO:0000313" key="6">
    <source>
        <dbReference type="EMBL" id="AMY67818.1"/>
    </source>
</evidence>
<keyword evidence="1 4" id="KW-0349">Heme</keyword>
<dbReference type="Pfam" id="PF06537">
    <property type="entry name" value="DHOR"/>
    <property type="match status" value="2"/>
</dbReference>
<dbReference type="GO" id="GO:0046872">
    <property type="term" value="F:metal ion binding"/>
    <property type="evidence" value="ECO:0007669"/>
    <property type="project" value="UniProtKB-KW"/>
</dbReference>
<dbReference type="STRING" id="1335048.AKL17_0558"/>
<dbReference type="PANTHER" id="PTHR30600:SF4">
    <property type="entry name" value="CYTOCHROME C DOMAIN-CONTAINING PROTEIN"/>
    <property type="match status" value="1"/>
</dbReference>
<dbReference type="InterPro" id="IPR010538">
    <property type="entry name" value="DHOR"/>
</dbReference>
<dbReference type="GO" id="GO:0004130">
    <property type="term" value="F:cytochrome-c peroxidase activity"/>
    <property type="evidence" value="ECO:0007669"/>
    <property type="project" value="TreeGrafter"/>
</dbReference>
<feature type="domain" description="Cytochrome c" evidence="5">
    <location>
        <begin position="372"/>
        <end position="504"/>
    </location>
</feature>
<dbReference type="GO" id="GO:0009055">
    <property type="term" value="F:electron transfer activity"/>
    <property type="evidence" value="ECO:0007669"/>
    <property type="project" value="InterPro"/>
</dbReference>
<dbReference type="PATRIC" id="fig|1335048.3.peg.579"/>
<dbReference type="InterPro" id="IPR051395">
    <property type="entry name" value="Cytochrome_c_Peroxidase/MauG"/>
</dbReference>
<dbReference type="SUPFAM" id="SSF46626">
    <property type="entry name" value="Cytochrome c"/>
    <property type="match status" value="1"/>
</dbReference>
<dbReference type="PROSITE" id="PS51007">
    <property type="entry name" value="CYTC"/>
    <property type="match status" value="1"/>
</dbReference>
<protein>
    <recommendedName>
        <fullName evidence="5">Cytochrome c domain-containing protein</fullName>
    </recommendedName>
</protein>
<dbReference type="InterPro" id="IPR036909">
    <property type="entry name" value="Cyt_c-like_dom_sf"/>
</dbReference>
<dbReference type="PANTHER" id="PTHR30600">
    <property type="entry name" value="CYTOCHROME C PEROXIDASE-RELATED"/>
    <property type="match status" value="1"/>
</dbReference>
<organism evidence="6 7">
    <name type="scientific">Frigidibacter mobilis</name>
    <dbReference type="NCBI Taxonomy" id="1335048"/>
    <lineage>
        <taxon>Bacteria</taxon>
        <taxon>Pseudomonadati</taxon>
        <taxon>Pseudomonadota</taxon>
        <taxon>Alphaproteobacteria</taxon>
        <taxon>Rhodobacterales</taxon>
        <taxon>Paracoccaceae</taxon>
        <taxon>Frigidibacter</taxon>
    </lineage>
</organism>
<dbReference type="Proteomes" id="UP000076128">
    <property type="component" value="Chromosome"/>
</dbReference>
<evidence type="ECO:0000313" key="7">
    <source>
        <dbReference type="Proteomes" id="UP000076128"/>
    </source>
</evidence>
<dbReference type="InterPro" id="IPR009056">
    <property type="entry name" value="Cyt_c-like_dom"/>
</dbReference>
<dbReference type="GO" id="GO:0020037">
    <property type="term" value="F:heme binding"/>
    <property type="evidence" value="ECO:0007669"/>
    <property type="project" value="InterPro"/>
</dbReference>
<sequence>MRPARFSVIFPLAALAAAVLVMPALALEELPRSEAEAERIAAVLAPPTDFTAPEPFEALPGGTGTARGDAARGRGAFAAPLPGMAPGRELDFHLGSALFGKLWVTAPSATRASDGLGPLFNARSCLNCHPGNGRGQPRAASDRGASGMVLRLSVAGELPADLAAIEGYLATLPHPDLGEQLQDFALAGHAPEGQLGIRYTEIPVALAGGESASLRQPVYSVDPALPPGTLTSPRIAPPMIGLGLLEAIPAADILAAADPGDADGNGISGRANTVWSRELGAPAPGRFGWKAGHATMADQVASAFAIDIGISNPLYPGGWGDCTAAQTACREAPHGEDAAAREGLELDSIGLALTTHFAAALAVPERRDIDDPQVLRGKEMFHTAGCTACHTPKHVTARLPDDPARSFQLIWPHTDLLLHDMGEGLADHRPEASATGTEWRTPPLWGIGLTAAVSGHTLYLHDGRARSLLEAILWHGGEAQPARDIVAGMPPADRAALIRFLESL</sequence>
<keyword evidence="7" id="KW-1185">Reference proteome</keyword>
<reference evidence="6 7" key="1">
    <citation type="submission" date="2015-09" db="EMBL/GenBank/DDBJ databases">
        <title>Complete genome sequence of Defluviimonas alba cai42t isolated from an oilfield in Xinjiang.</title>
        <authorList>
            <person name="Geng S."/>
            <person name="Pan X."/>
            <person name="Wu X."/>
        </authorList>
    </citation>
    <scope>NUCLEOTIDE SEQUENCE [LARGE SCALE GENOMIC DNA]</scope>
    <source>
        <strain evidence="7">cai42</strain>
    </source>
</reference>
<dbReference type="Gene3D" id="1.10.760.10">
    <property type="entry name" value="Cytochrome c-like domain"/>
    <property type="match status" value="1"/>
</dbReference>
<keyword evidence="3 4" id="KW-0408">Iron</keyword>
<evidence type="ECO:0000259" key="5">
    <source>
        <dbReference type="PROSITE" id="PS51007"/>
    </source>
</evidence>
<dbReference type="OrthoDB" id="9805202at2"/>
<evidence type="ECO:0000256" key="1">
    <source>
        <dbReference type="ARBA" id="ARBA00022617"/>
    </source>
</evidence>